<reference evidence="2 3" key="1">
    <citation type="journal article" date="2020" name="ISME J.">
        <title>Uncovering the hidden diversity of litter-decomposition mechanisms in mushroom-forming fungi.</title>
        <authorList>
            <person name="Floudas D."/>
            <person name="Bentzer J."/>
            <person name="Ahren D."/>
            <person name="Johansson T."/>
            <person name="Persson P."/>
            <person name="Tunlid A."/>
        </authorList>
    </citation>
    <scope>NUCLEOTIDE SEQUENCE [LARGE SCALE GENOMIC DNA]</scope>
    <source>
        <strain evidence="2 3">CBS 101986</strain>
    </source>
</reference>
<proteinExistence type="predicted"/>
<organism evidence="2 3">
    <name type="scientific">Psilocybe cf. subviscida</name>
    <dbReference type="NCBI Taxonomy" id="2480587"/>
    <lineage>
        <taxon>Eukaryota</taxon>
        <taxon>Fungi</taxon>
        <taxon>Dikarya</taxon>
        <taxon>Basidiomycota</taxon>
        <taxon>Agaricomycotina</taxon>
        <taxon>Agaricomycetes</taxon>
        <taxon>Agaricomycetidae</taxon>
        <taxon>Agaricales</taxon>
        <taxon>Agaricineae</taxon>
        <taxon>Strophariaceae</taxon>
        <taxon>Psilocybe</taxon>
    </lineage>
</organism>
<comment type="caution">
    <text evidence="2">The sequence shown here is derived from an EMBL/GenBank/DDBJ whole genome shotgun (WGS) entry which is preliminary data.</text>
</comment>
<gene>
    <name evidence="2" type="ORF">D9619_011316</name>
</gene>
<name>A0A8H5BJD1_9AGAR</name>
<feature type="compositionally biased region" description="Low complexity" evidence="1">
    <location>
        <begin position="65"/>
        <end position="76"/>
    </location>
</feature>
<dbReference type="Proteomes" id="UP000567179">
    <property type="component" value="Unassembled WGS sequence"/>
</dbReference>
<evidence type="ECO:0000313" key="3">
    <source>
        <dbReference type="Proteomes" id="UP000567179"/>
    </source>
</evidence>
<sequence>MASIFSRQGFRAIQRTSGTRLFRPIHSTAPVLKKKKAATNDDELFADDLFDATPVKTETNVQKGAESNASASTATERVSRVKRLEPEERERVFKEWLTHVQQRVGRHPEVEQAPRKTIFNVLLSLATTREQVEEIVDVIPKFIASKRQLPLSFPEVFARRCQELQCPDLALKVFGSYPVYNAKLSLPAARWLLHSLYLKHSFADVLLAANMYPAYNLPLINEDLVSASLITAACYKHKTPECLKIAETLIPYITNMLAKVDLSRAPDPIAAREQKWAAWALRRANLMRGAQNGPFVSMDRLPLKVKLPTYKPKLQTA</sequence>
<evidence type="ECO:0000256" key="1">
    <source>
        <dbReference type="SAM" id="MobiDB-lite"/>
    </source>
</evidence>
<feature type="region of interest" description="Disordered" evidence="1">
    <location>
        <begin position="58"/>
        <end position="79"/>
    </location>
</feature>
<evidence type="ECO:0000313" key="2">
    <source>
        <dbReference type="EMBL" id="KAF5324332.1"/>
    </source>
</evidence>
<accession>A0A8H5BJD1</accession>
<dbReference type="AlphaFoldDB" id="A0A8H5BJD1"/>
<dbReference type="EMBL" id="JAACJJ010000016">
    <property type="protein sequence ID" value="KAF5324332.1"/>
    <property type="molecule type" value="Genomic_DNA"/>
</dbReference>
<protein>
    <submittedName>
        <fullName evidence="2">Uncharacterized protein</fullName>
    </submittedName>
</protein>
<dbReference type="OrthoDB" id="565731at2759"/>
<keyword evidence="3" id="KW-1185">Reference proteome</keyword>